<keyword evidence="11" id="KW-1185">Reference proteome</keyword>
<dbReference type="InterPro" id="IPR012724">
    <property type="entry name" value="DnaJ"/>
</dbReference>
<name>A0ABQ8G907_9PEZI</name>
<sequence length="634" mass="66541">MPPAKARPHDPDTRSDASAKDKHPTTAHTSNARSRRTGGPSVLTNGSHLKEVVSAHADAANSLNRNGGQSAHTGSSGGISWTSEDLSLLQEYRSSHRLEAPSAFKNPLGHAILGRGIGKYSPTMARKKNERRISKDQLATAVRKNFNALAVSESEVIVDLLYKMFHASAAHLATKDPYSVLGVDKNASAAEIKKAYYGLAKKFHPDTNKDAGAKDKFAEAQAAYELLSDADKRKAYDTYGAAAFDGGAAGGGGPGGFGGGAGGPGGSPFGGFGFGGAGGGFGADFNFEDLFGAFAGAGARRGGRARGARSAFQEEVLVGENIEVQTNISFMDAAKGTTKEIFITPLVKCKTCAGSGLKKGTKKSNCQACGGSGQRVMSMGGFHMATTCEVCGGAGVQVPKGSECSTCDGEGAVREKRTVTVDIPGGVEDGMRLRVSGEGDAPLSGGTVSDNPRIQNGDLYVFIRVAPDPKFQRSGSDVLYTATVPLTTAVLGGEIRIPTLDGDVKVKVPTGTGTGDKITLGGMGMKKLNSRKGQKGDLRVEFKVQMPKYLSANQRTILEMLADEMGDKNAKRVMNLGGVNPEAKEKMDEVEKNKHRNEGFLKSAWHNLTGQHKDLDNESKKNDDDDQKKASGSG</sequence>
<evidence type="ECO:0000259" key="8">
    <source>
        <dbReference type="PROSITE" id="PS50076"/>
    </source>
</evidence>
<keyword evidence="4 6" id="KW-0862">Zinc</keyword>
<dbReference type="InterPro" id="IPR038291">
    <property type="entry name" value="SAP30_C_sf"/>
</dbReference>
<feature type="region of interest" description="Disordered" evidence="7">
    <location>
        <begin position="581"/>
        <end position="634"/>
    </location>
</feature>
<proteinExistence type="inferred from homology"/>
<evidence type="ECO:0000313" key="10">
    <source>
        <dbReference type="EMBL" id="KAH7048493.1"/>
    </source>
</evidence>
<dbReference type="SMART" id="SM00271">
    <property type="entry name" value="DnaJ"/>
    <property type="match status" value="1"/>
</dbReference>
<dbReference type="CDD" id="cd10747">
    <property type="entry name" value="DnaJ_C"/>
    <property type="match status" value="1"/>
</dbReference>
<dbReference type="Gene3D" id="2.10.230.10">
    <property type="entry name" value="Heat shock protein DnaJ, cysteine-rich domain"/>
    <property type="match status" value="1"/>
</dbReference>
<dbReference type="SUPFAM" id="SSF57938">
    <property type="entry name" value="DnaJ/Hsp40 cysteine-rich domain"/>
    <property type="match status" value="1"/>
</dbReference>
<dbReference type="InterPro" id="IPR002939">
    <property type="entry name" value="DnaJ_C"/>
</dbReference>
<feature type="compositionally biased region" description="Basic and acidic residues" evidence="7">
    <location>
        <begin position="582"/>
        <end position="599"/>
    </location>
</feature>
<dbReference type="InterPro" id="IPR001305">
    <property type="entry name" value="HSP_DnaJ_Cys-rich_dom"/>
</dbReference>
<feature type="compositionally biased region" description="Basic and acidic residues" evidence="7">
    <location>
        <begin position="7"/>
        <end position="24"/>
    </location>
</feature>
<dbReference type="PANTHER" id="PTHR43096:SF52">
    <property type="entry name" value="DNAJ HOMOLOG 1, MITOCHONDRIAL-RELATED"/>
    <property type="match status" value="1"/>
</dbReference>
<dbReference type="Pfam" id="PF01556">
    <property type="entry name" value="DnaJ_C"/>
    <property type="match status" value="1"/>
</dbReference>
<evidence type="ECO:0000256" key="4">
    <source>
        <dbReference type="ARBA" id="ARBA00022833"/>
    </source>
</evidence>
<evidence type="ECO:0000256" key="6">
    <source>
        <dbReference type="PROSITE-ProRule" id="PRU00546"/>
    </source>
</evidence>
<feature type="zinc finger region" description="CR-type" evidence="6">
    <location>
        <begin position="336"/>
        <end position="416"/>
    </location>
</feature>
<evidence type="ECO:0000256" key="1">
    <source>
        <dbReference type="ARBA" id="ARBA00022723"/>
    </source>
</evidence>
<reference evidence="10 11" key="1">
    <citation type="journal article" date="2021" name="Nat. Commun.">
        <title>Genetic determinants of endophytism in the Arabidopsis root mycobiome.</title>
        <authorList>
            <person name="Mesny F."/>
            <person name="Miyauchi S."/>
            <person name="Thiergart T."/>
            <person name="Pickel B."/>
            <person name="Atanasova L."/>
            <person name="Karlsson M."/>
            <person name="Huettel B."/>
            <person name="Barry K.W."/>
            <person name="Haridas S."/>
            <person name="Chen C."/>
            <person name="Bauer D."/>
            <person name="Andreopoulos W."/>
            <person name="Pangilinan J."/>
            <person name="LaButti K."/>
            <person name="Riley R."/>
            <person name="Lipzen A."/>
            <person name="Clum A."/>
            <person name="Drula E."/>
            <person name="Henrissat B."/>
            <person name="Kohler A."/>
            <person name="Grigoriev I.V."/>
            <person name="Martin F.M."/>
            <person name="Hacquard S."/>
        </authorList>
    </citation>
    <scope>NUCLEOTIDE SEQUENCE [LARGE SCALE GENOMIC DNA]</scope>
    <source>
        <strain evidence="10 11">MPI-SDFR-AT-0080</strain>
    </source>
</reference>
<feature type="domain" description="CR-type" evidence="9">
    <location>
        <begin position="336"/>
        <end position="416"/>
    </location>
</feature>
<dbReference type="Pfam" id="PF00684">
    <property type="entry name" value="DnaJ_CXXCXGXG"/>
    <property type="match status" value="1"/>
</dbReference>
<comment type="caution">
    <text evidence="10">The sequence shown here is derived from an EMBL/GenBank/DDBJ whole genome shotgun (WGS) entry which is preliminary data.</text>
</comment>
<feature type="domain" description="J" evidence="8">
    <location>
        <begin position="176"/>
        <end position="240"/>
    </location>
</feature>
<feature type="region of interest" description="Disordered" evidence="7">
    <location>
        <begin position="1"/>
        <end position="45"/>
    </location>
</feature>
<dbReference type="CDD" id="cd10719">
    <property type="entry name" value="DnaJ_zf"/>
    <property type="match status" value="1"/>
</dbReference>
<dbReference type="Gene3D" id="1.10.287.110">
    <property type="entry name" value="DnaJ domain"/>
    <property type="match status" value="1"/>
</dbReference>
<organism evidence="10 11">
    <name type="scientific">Macrophomina phaseolina</name>
    <dbReference type="NCBI Taxonomy" id="35725"/>
    <lineage>
        <taxon>Eukaryota</taxon>
        <taxon>Fungi</taxon>
        <taxon>Dikarya</taxon>
        <taxon>Ascomycota</taxon>
        <taxon>Pezizomycotina</taxon>
        <taxon>Dothideomycetes</taxon>
        <taxon>Dothideomycetes incertae sedis</taxon>
        <taxon>Botryosphaeriales</taxon>
        <taxon>Botryosphaeriaceae</taxon>
        <taxon>Macrophomina</taxon>
    </lineage>
</organism>
<dbReference type="PROSITE" id="PS51188">
    <property type="entry name" value="ZF_CR"/>
    <property type="match status" value="1"/>
</dbReference>
<dbReference type="HAMAP" id="MF_01152">
    <property type="entry name" value="DnaJ"/>
    <property type="match status" value="1"/>
</dbReference>
<dbReference type="PRINTS" id="PR00625">
    <property type="entry name" value="JDOMAIN"/>
</dbReference>
<keyword evidence="5" id="KW-0143">Chaperone</keyword>
<protein>
    <submittedName>
        <fullName evidence="10">DnaJ like protein 1, mitochondrial</fullName>
    </submittedName>
</protein>
<evidence type="ECO:0000256" key="7">
    <source>
        <dbReference type="SAM" id="MobiDB-lite"/>
    </source>
</evidence>
<dbReference type="InterPro" id="IPR001623">
    <property type="entry name" value="DnaJ_domain"/>
</dbReference>
<gene>
    <name evidence="10" type="ORF">B0J12DRAFT_741216</name>
</gene>
<dbReference type="SUPFAM" id="SSF46565">
    <property type="entry name" value="Chaperone J-domain"/>
    <property type="match status" value="1"/>
</dbReference>
<dbReference type="CDD" id="cd06257">
    <property type="entry name" value="DnaJ"/>
    <property type="match status" value="1"/>
</dbReference>
<feature type="compositionally biased region" description="Basic and acidic residues" evidence="7">
    <location>
        <begin position="611"/>
        <end position="634"/>
    </location>
</feature>
<dbReference type="InterPro" id="IPR018253">
    <property type="entry name" value="DnaJ_domain_CS"/>
</dbReference>
<dbReference type="InterPro" id="IPR036869">
    <property type="entry name" value="J_dom_sf"/>
</dbReference>
<accession>A0ABQ8G907</accession>
<evidence type="ECO:0000256" key="5">
    <source>
        <dbReference type="ARBA" id="ARBA00023186"/>
    </source>
</evidence>
<dbReference type="SUPFAM" id="SSF49493">
    <property type="entry name" value="HSP40/DnaJ peptide-binding domain"/>
    <property type="match status" value="2"/>
</dbReference>
<dbReference type="Gene3D" id="2.60.260.20">
    <property type="entry name" value="Urease metallochaperone UreE, N-terminal domain"/>
    <property type="match status" value="2"/>
</dbReference>
<dbReference type="Gene3D" id="6.10.160.20">
    <property type="match status" value="1"/>
</dbReference>
<evidence type="ECO:0000259" key="9">
    <source>
        <dbReference type="PROSITE" id="PS51188"/>
    </source>
</evidence>
<dbReference type="Proteomes" id="UP000774617">
    <property type="component" value="Unassembled WGS sequence"/>
</dbReference>
<dbReference type="EMBL" id="JAGTJR010000015">
    <property type="protein sequence ID" value="KAH7048493.1"/>
    <property type="molecule type" value="Genomic_DNA"/>
</dbReference>
<dbReference type="PROSITE" id="PS50076">
    <property type="entry name" value="DNAJ_2"/>
    <property type="match status" value="1"/>
</dbReference>
<dbReference type="InterPro" id="IPR008971">
    <property type="entry name" value="HSP40/DnaJ_pept-bd"/>
</dbReference>
<dbReference type="PANTHER" id="PTHR43096">
    <property type="entry name" value="DNAJ HOMOLOG 1, MITOCHONDRIAL-RELATED"/>
    <property type="match status" value="1"/>
</dbReference>
<dbReference type="Pfam" id="PF00226">
    <property type="entry name" value="DnaJ"/>
    <property type="match status" value="1"/>
</dbReference>
<evidence type="ECO:0000256" key="2">
    <source>
        <dbReference type="ARBA" id="ARBA00022737"/>
    </source>
</evidence>
<keyword evidence="2" id="KW-0677">Repeat</keyword>
<dbReference type="PROSITE" id="PS00636">
    <property type="entry name" value="DNAJ_1"/>
    <property type="match status" value="1"/>
</dbReference>
<evidence type="ECO:0000313" key="11">
    <source>
        <dbReference type="Proteomes" id="UP000774617"/>
    </source>
</evidence>
<keyword evidence="3 6" id="KW-0863">Zinc-finger</keyword>
<keyword evidence="1 6" id="KW-0479">Metal-binding</keyword>
<evidence type="ECO:0000256" key="3">
    <source>
        <dbReference type="ARBA" id="ARBA00022771"/>
    </source>
</evidence>
<dbReference type="InterPro" id="IPR036410">
    <property type="entry name" value="HSP_DnaJ_Cys-rich_dom_sf"/>
</dbReference>